<name>A0A835TE42_CHLIN</name>
<sequence length="249" mass="26666">MGVSPFGGVVVPGWWYYQAPPPTLLEKIRDGLREAASGLGLFEFIAFVEEVAPLMPPIVTDAGQVAEYVDTFLGDRNAHQILRADGDASRALYVTARDTLLTMLSTGTGSIIADELLERQDIDLRAAAAAHDLPGMLKALSRSAVSDLASDNDYQIADFALSFVEVATTVIDEAVRPDGRLGAVGAATDIISIVASAARTFTYHFDSVRAQAINAVYPDTYTNYAALQRLAVNLQAVSDALTRLNAELM</sequence>
<evidence type="ECO:0000313" key="2">
    <source>
        <dbReference type="Proteomes" id="UP000650467"/>
    </source>
</evidence>
<proteinExistence type="predicted"/>
<dbReference type="AlphaFoldDB" id="A0A835TE42"/>
<gene>
    <name evidence="1" type="ORF">HXX76_002482</name>
</gene>
<dbReference type="EMBL" id="JAEHOC010000004">
    <property type="protein sequence ID" value="KAG2442396.1"/>
    <property type="molecule type" value="Genomic_DNA"/>
</dbReference>
<accession>A0A835TE42</accession>
<evidence type="ECO:0000313" key="1">
    <source>
        <dbReference type="EMBL" id="KAG2442396.1"/>
    </source>
</evidence>
<reference evidence="1" key="1">
    <citation type="journal article" date="2020" name="bioRxiv">
        <title>Comparative genomics of Chlamydomonas.</title>
        <authorList>
            <person name="Craig R.J."/>
            <person name="Hasan A.R."/>
            <person name="Ness R.W."/>
            <person name="Keightley P.D."/>
        </authorList>
    </citation>
    <scope>NUCLEOTIDE SEQUENCE</scope>
    <source>
        <strain evidence="1">SAG 7.73</strain>
    </source>
</reference>
<protein>
    <submittedName>
        <fullName evidence="1">Uncharacterized protein</fullName>
    </submittedName>
</protein>
<dbReference type="Proteomes" id="UP000650467">
    <property type="component" value="Unassembled WGS sequence"/>
</dbReference>
<comment type="caution">
    <text evidence="1">The sequence shown here is derived from an EMBL/GenBank/DDBJ whole genome shotgun (WGS) entry which is preliminary data.</text>
</comment>
<keyword evidence="2" id="KW-1185">Reference proteome</keyword>
<organism evidence="1 2">
    <name type="scientific">Chlamydomonas incerta</name>
    <dbReference type="NCBI Taxonomy" id="51695"/>
    <lineage>
        <taxon>Eukaryota</taxon>
        <taxon>Viridiplantae</taxon>
        <taxon>Chlorophyta</taxon>
        <taxon>core chlorophytes</taxon>
        <taxon>Chlorophyceae</taxon>
        <taxon>CS clade</taxon>
        <taxon>Chlamydomonadales</taxon>
        <taxon>Chlamydomonadaceae</taxon>
        <taxon>Chlamydomonas</taxon>
    </lineage>
</organism>